<keyword evidence="1" id="KW-0732">Signal</keyword>
<dbReference type="AlphaFoldDB" id="A0A2P2N4G7"/>
<feature type="signal peptide" evidence="1">
    <location>
        <begin position="1"/>
        <end position="18"/>
    </location>
</feature>
<reference evidence="2" key="1">
    <citation type="submission" date="2018-02" db="EMBL/GenBank/DDBJ databases">
        <title>Rhizophora mucronata_Transcriptome.</title>
        <authorList>
            <person name="Meera S.P."/>
            <person name="Sreeshan A."/>
            <person name="Augustine A."/>
        </authorList>
    </citation>
    <scope>NUCLEOTIDE SEQUENCE</scope>
    <source>
        <tissue evidence="2">Leaf</tissue>
    </source>
</reference>
<accession>A0A2P2N4G7</accession>
<evidence type="ECO:0000313" key="2">
    <source>
        <dbReference type="EMBL" id="MBX37360.1"/>
    </source>
</evidence>
<organism evidence="2">
    <name type="scientific">Rhizophora mucronata</name>
    <name type="common">Asiatic mangrove</name>
    <dbReference type="NCBI Taxonomy" id="61149"/>
    <lineage>
        <taxon>Eukaryota</taxon>
        <taxon>Viridiplantae</taxon>
        <taxon>Streptophyta</taxon>
        <taxon>Embryophyta</taxon>
        <taxon>Tracheophyta</taxon>
        <taxon>Spermatophyta</taxon>
        <taxon>Magnoliopsida</taxon>
        <taxon>eudicotyledons</taxon>
        <taxon>Gunneridae</taxon>
        <taxon>Pentapetalae</taxon>
        <taxon>rosids</taxon>
        <taxon>fabids</taxon>
        <taxon>Malpighiales</taxon>
        <taxon>Rhizophoraceae</taxon>
        <taxon>Rhizophora</taxon>
    </lineage>
</organism>
<dbReference type="EMBL" id="GGEC01056876">
    <property type="protein sequence ID" value="MBX37360.1"/>
    <property type="molecule type" value="Transcribed_RNA"/>
</dbReference>
<feature type="chain" id="PRO_5015188616" evidence="1">
    <location>
        <begin position="19"/>
        <end position="82"/>
    </location>
</feature>
<sequence length="82" mass="8998">MLSLIMSGLLISFPTLFAAGEFLVPILGGYGWSREACKGHFIGISKLVLSWTSKNLPIRPLITNCIFPWLTGTLRSLKENGC</sequence>
<name>A0A2P2N4G7_RHIMU</name>
<protein>
    <submittedName>
        <fullName evidence="2">Uncharacterized protein</fullName>
    </submittedName>
</protein>
<evidence type="ECO:0000256" key="1">
    <source>
        <dbReference type="SAM" id="SignalP"/>
    </source>
</evidence>
<proteinExistence type="predicted"/>